<keyword evidence="7" id="KW-0482">Metalloprotease</keyword>
<dbReference type="InterPro" id="IPR011096">
    <property type="entry name" value="FTP_domain"/>
</dbReference>
<feature type="active site" evidence="8">
    <location>
        <position position="363"/>
    </location>
</feature>
<dbReference type="Pfam" id="PF01483">
    <property type="entry name" value="P_proprotein"/>
    <property type="match status" value="1"/>
</dbReference>
<dbReference type="Gene3D" id="1.10.390.10">
    <property type="entry name" value="Neutral Protease Domain 2"/>
    <property type="match status" value="1"/>
</dbReference>
<dbReference type="InterPro" id="IPR027268">
    <property type="entry name" value="Peptidase_M4/M1_CTD_sf"/>
</dbReference>
<sequence>MHSSSRVRYLAVLSPLAFAFAAMSAQAAHRVDLHKQDVAQVYRQYKAATQRLGVPAQSADRHAELLSLDADSGLKLLNSAVDRDGSRHYRYQQTFRGIPVFGEQVIVSERKDGAARNLFGRKLEGLAGDLPTVAAKVARAQALTLARHAAFGNRSGALKISREKAQQMIFVDERDNAHLAWVVEMFADAAKGGSPARPFVIVDARNGKVLKHWDGLTTAEIGTGPGGNQKTGQYEWGSGGIYGYLDVAQSGSTCTMNNANVKSVNLNGGTSGTTAFSYACPRNTYKTINGGYSPINDAHFFGGVITKMYPAYTGYNALSFQLVMRVHYSSNYENAFWDGSAMSFGDGASTFYPLVSADVAGHEVSHGFTEQHSNLTYSGQSGGINEAFSDMGGEATEHYWKGSNDFLVGSEIFKGSGSLRYMCNPTQDGGSIDNAADYTSGMDVHYSSGVYNKAFCNLAKTAGWDTPKAFKVFARANALYWTASSTYNTAACGVETAAGDLGYSVANVTAAFTTVGVSCSGGGGGGGSTGGPLTKGVPMTNQSASTGSSVNYTLVVPAGASNLTFTMSGGTGDADMYVKFGSAPTDTSYDCRPYKSGNAETCTFAAPSAGTYYVRLKAYSAFSGVSLVGDYTTGGGGGGGGVLTKGVPATGLSAATGSAVNYTLSVPTGASNLTFTMSGGTGDADMYVKFGSAPTDTSYDCRPYKSGNAESCTFATPAAGTYYVRLKAYSAFSGVSLVGDYSTGGGGGAQTYSNGSNYNIPSPGTIDSPITVSGRSGNAPSNASVSVNIVHTYRGDLQIDLVAPDGSTYRLKNSSGSDSADNVVATYTVNLSTEALNGAWKLRVKDVYSGDTGYIDSWSVTF</sequence>
<evidence type="ECO:0000259" key="10">
    <source>
        <dbReference type="PROSITE" id="PS51829"/>
    </source>
</evidence>
<dbReference type="FunFam" id="2.60.120.380:FF:000013">
    <property type="entry name" value="Alkaline serine protease"/>
    <property type="match status" value="2"/>
</dbReference>
<evidence type="ECO:0000256" key="6">
    <source>
        <dbReference type="ARBA" id="ARBA00022833"/>
    </source>
</evidence>
<dbReference type="Pfam" id="PF04151">
    <property type="entry name" value="PPC"/>
    <property type="match status" value="2"/>
</dbReference>
<dbReference type="Pfam" id="PF02868">
    <property type="entry name" value="Peptidase_M4_C"/>
    <property type="match status" value="1"/>
</dbReference>
<evidence type="ECO:0000256" key="3">
    <source>
        <dbReference type="ARBA" id="ARBA00022723"/>
    </source>
</evidence>
<dbReference type="GO" id="GO:0006508">
    <property type="term" value="P:proteolysis"/>
    <property type="evidence" value="ECO:0007669"/>
    <property type="project" value="UniProtKB-KW"/>
</dbReference>
<feature type="chain" id="PRO_5002877476" evidence="9">
    <location>
        <begin position="28"/>
        <end position="862"/>
    </location>
</feature>
<dbReference type="PROSITE" id="PS51829">
    <property type="entry name" value="P_HOMO_B"/>
    <property type="match status" value="1"/>
</dbReference>
<dbReference type="InterPro" id="IPR007280">
    <property type="entry name" value="Peptidase_C_arc/bac"/>
</dbReference>
<evidence type="ECO:0000256" key="2">
    <source>
        <dbReference type="ARBA" id="ARBA00022670"/>
    </source>
</evidence>
<accession>B8PZW2</accession>
<dbReference type="GO" id="GO:0046872">
    <property type="term" value="F:metal ion binding"/>
    <property type="evidence" value="ECO:0007669"/>
    <property type="project" value="UniProtKB-KW"/>
</dbReference>
<feature type="signal peptide" evidence="9">
    <location>
        <begin position="1"/>
        <end position="27"/>
    </location>
</feature>
<name>B8PZW2_9BACT</name>
<dbReference type="MEROPS" id="M04.016"/>
<dbReference type="InterPro" id="IPR023612">
    <property type="entry name" value="Peptidase_M4"/>
</dbReference>
<evidence type="ECO:0000313" key="11">
    <source>
        <dbReference type="EMBL" id="ACA34420.1"/>
    </source>
</evidence>
<evidence type="ECO:0000256" key="7">
    <source>
        <dbReference type="ARBA" id="ARBA00023049"/>
    </source>
</evidence>
<evidence type="ECO:0000256" key="5">
    <source>
        <dbReference type="ARBA" id="ARBA00022801"/>
    </source>
</evidence>
<reference evidence="11" key="1">
    <citation type="journal article" date="2009" name="Appl. Environ. Microbiol.">
        <title>Isolation and characterization of metalloproteases with a novel domain structure by construction and screening of metagenomic libraries.</title>
        <authorList>
            <person name="Waschkowitz T."/>
            <person name="Rockstroh S."/>
            <person name="Daniel R."/>
        </authorList>
    </citation>
    <scope>NUCLEOTIDE SEQUENCE</scope>
</reference>
<dbReference type="SUPFAM" id="SSF49785">
    <property type="entry name" value="Galactose-binding domain-like"/>
    <property type="match status" value="1"/>
</dbReference>
<feature type="active site" description="Proton donor" evidence="8">
    <location>
        <position position="445"/>
    </location>
</feature>
<proteinExistence type="inferred from homology"/>
<dbReference type="EMBL" id="EU333168">
    <property type="protein sequence ID" value="ACA34420.1"/>
    <property type="molecule type" value="Genomic_DNA"/>
</dbReference>
<dbReference type="InterPro" id="IPR002884">
    <property type="entry name" value="P_dom"/>
</dbReference>
<dbReference type="Pfam" id="PF01447">
    <property type="entry name" value="Peptidase_M4"/>
    <property type="match status" value="1"/>
</dbReference>
<dbReference type="InterPro" id="IPR001570">
    <property type="entry name" value="Peptidase_M4_C_domain"/>
</dbReference>
<dbReference type="SUPFAM" id="SSF55486">
    <property type="entry name" value="Metalloproteases ('zincins'), catalytic domain"/>
    <property type="match status" value="1"/>
</dbReference>
<keyword evidence="4 9" id="KW-0732">Signal</keyword>
<dbReference type="PANTHER" id="PTHR33794">
    <property type="entry name" value="BACILLOLYSIN"/>
    <property type="match status" value="1"/>
</dbReference>
<gene>
    <name evidence="11" type="primary">mprA</name>
</gene>
<dbReference type="Gene3D" id="2.60.120.260">
    <property type="entry name" value="Galactose-binding domain-like"/>
    <property type="match status" value="1"/>
</dbReference>
<dbReference type="Gene3D" id="2.60.120.380">
    <property type="match status" value="2"/>
</dbReference>
<dbReference type="Pfam" id="PF07504">
    <property type="entry name" value="FTP"/>
    <property type="match status" value="1"/>
</dbReference>
<dbReference type="AlphaFoldDB" id="B8PZW2"/>
<evidence type="ECO:0000256" key="1">
    <source>
        <dbReference type="ARBA" id="ARBA00009388"/>
    </source>
</evidence>
<evidence type="ECO:0000256" key="9">
    <source>
        <dbReference type="SAM" id="SignalP"/>
    </source>
</evidence>
<dbReference type="InterPro" id="IPR008979">
    <property type="entry name" value="Galactose-bd-like_sf"/>
</dbReference>
<dbReference type="InterPro" id="IPR013856">
    <property type="entry name" value="Peptidase_M4_domain"/>
</dbReference>
<comment type="similarity">
    <text evidence="1">Belongs to the peptidase M4 family.</text>
</comment>
<dbReference type="Gene3D" id="3.10.450.490">
    <property type="match status" value="1"/>
</dbReference>
<keyword evidence="2" id="KW-0645">Protease</keyword>
<evidence type="ECO:0000256" key="4">
    <source>
        <dbReference type="ARBA" id="ARBA00022729"/>
    </source>
</evidence>
<dbReference type="PRINTS" id="PR00730">
    <property type="entry name" value="THERMOLYSIN"/>
</dbReference>
<organism evidence="11">
    <name type="scientific">uncultured bacterium pTW2</name>
    <dbReference type="NCBI Taxonomy" id="504464"/>
    <lineage>
        <taxon>Bacteria</taxon>
        <taxon>Candidatus Dojkabacteria</taxon>
        <taxon>environmental samples</taxon>
    </lineage>
</organism>
<evidence type="ECO:0000256" key="8">
    <source>
        <dbReference type="PIRSR" id="PIRSR623612-1"/>
    </source>
</evidence>
<dbReference type="GO" id="GO:0004252">
    <property type="term" value="F:serine-type endopeptidase activity"/>
    <property type="evidence" value="ECO:0007669"/>
    <property type="project" value="InterPro"/>
</dbReference>
<keyword evidence="5" id="KW-0378">Hydrolase</keyword>
<dbReference type="Gene3D" id="3.10.450.40">
    <property type="match status" value="1"/>
</dbReference>
<dbReference type="Gene3D" id="3.10.170.10">
    <property type="match status" value="1"/>
</dbReference>
<feature type="domain" description="P/Homo B" evidence="10">
    <location>
        <begin position="747"/>
        <end position="862"/>
    </location>
</feature>
<keyword evidence="6" id="KW-0862">Zinc</keyword>
<dbReference type="PANTHER" id="PTHR33794:SF1">
    <property type="entry name" value="BACILLOLYSIN"/>
    <property type="match status" value="1"/>
</dbReference>
<keyword evidence="3" id="KW-0479">Metal-binding</keyword>
<protein>
    <submittedName>
        <fullName evidence="11">MprA</fullName>
    </submittedName>
</protein>
<dbReference type="CDD" id="cd09597">
    <property type="entry name" value="M4_TLP"/>
    <property type="match status" value="1"/>
</dbReference>
<dbReference type="InterPro" id="IPR050728">
    <property type="entry name" value="Zinc_Metalloprotease_M4"/>
</dbReference>
<dbReference type="GO" id="GO:0004222">
    <property type="term" value="F:metalloendopeptidase activity"/>
    <property type="evidence" value="ECO:0007669"/>
    <property type="project" value="InterPro"/>
</dbReference>